<dbReference type="PANTHER" id="PTHR30244:SF30">
    <property type="entry name" value="BLR5990 PROTEIN"/>
    <property type="match status" value="1"/>
</dbReference>
<evidence type="ECO:0000256" key="7">
    <source>
        <dbReference type="PIRSR" id="PIRSR000390-2"/>
    </source>
</evidence>
<gene>
    <name evidence="9" type="ORF">BR63_12275</name>
</gene>
<keyword evidence="10" id="KW-1185">Reference proteome</keyword>
<evidence type="ECO:0000256" key="4">
    <source>
        <dbReference type="ARBA" id="ARBA00022898"/>
    </source>
</evidence>
<evidence type="ECO:0000313" key="9">
    <source>
        <dbReference type="EMBL" id="QNB47014.1"/>
    </source>
</evidence>
<dbReference type="InterPro" id="IPR015421">
    <property type="entry name" value="PyrdxlP-dep_Trfase_major"/>
</dbReference>
<dbReference type="GO" id="GO:0030170">
    <property type="term" value="F:pyridoxal phosphate binding"/>
    <property type="evidence" value="ECO:0007669"/>
    <property type="project" value="TreeGrafter"/>
</dbReference>
<dbReference type="CDD" id="cd00616">
    <property type="entry name" value="AHBA_syn"/>
    <property type="match status" value="1"/>
</dbReference>
<dbReference type="InterPro" id="IPR015424">
    <property type="entry name" value="PyrdxlP-dep_Trfase"/>
</dbReference>
<evidence type="ECO:0000256" key="2">
    <source>
        <dbReference type="ARBA" id="ARBA00022576"/>
    </source>
</evidence>
<dbReference type="AlphaFoldDB" id="A0A7G6E4L0"/>
<dbReference type="GO" id="GO:0008483">
    <property type="term" value="F:transaminase activity"/>
    <property type="evidence" value="ECO:0007669"/>
    <property type="project" value="UniProtKB-KW"/>
</dbReference>
<dbReference type="RefSeq" id="WP_034420615.1">
    <property type="nucleotide sequence ID" value="NZ_CP045798.1"/>
</dbReference>
<dbReference type="PANTHER" id="PTHR30244">
    <property type="entry name" value="TRANSAMINASE"/>
    <property type="match status" value="1"/>
</dbReference>
<proteinExistence type="inferred from homology"/>
<dbReference type="Proteomes" id="UP000515847">
    <property type="component" value="Chromosome"/>
</dbReference>
<dbReference type="GO" id="GO:0000271">
    <property type="term" value="P:polysaccharide biosynthetic process"/>
    <property type="evidence" value="ECO:0007669"/>
    <property type="project" value="TreeGrafter"/>
</dbReference>
<dbReference type="KEGG" id="tfr:BR63_12275"/>
<dbReference type="OrthoDB" id="9810913at2"/>
<sequence length="396" mass="44451">MKLDLDKIVETVKTYLPQKKESFIGLHEPIFNGNEWTYVKECLDTGWVSSAGKYVDRFEEMLAEYTGTKRAVAVVNGTAALHICLKAVDVRSGDEVLVPALTFVATANAVSHCGAVPHFVDSEAKTLGMDPGKLALYLQEIAELKADGCFNKLTGRRIKAVVPMHTFGHPVDMDRLLEVCERYKLELVEDAAESLGSYYKGRHTGNFGKVAALSFNGNKTITTGGGGAVLTNDPEMGKLIKHLATTAKVPHRWEYFHDRVGYNYRMPNINAALGCAQLEQLPRFLRQKRSLAERYQRAFSSVEGVSVFTEPDFARSNYWLNVLLLDEKYKGERNRLLEHFLDNHIGVRPVWTLLHKLPPYQNCPCMELSAAEMLESRIINLPSSAFLEMELAEYDV</sequence>
<dbReference type="PIRSF" id="PIRSF000390">
    <property type="entry name" value="PLP_StrS"/>
    <property type="match status" value="1"/>
</dbReference>
<dbReference type="InterPro" id="IPR000653">
    <property type="entry name" value="DegT/StrS_aminotransferase"/>
</dbReference>
<keyword evidence="2 9" id="KW-0032">Aminotransferase</keyword>
<dbReference type="Gene3D" id="3.90.1150.10">
    <property type="entry name" value="Aspartate Aminotransferase, domain 1"/>
    <property type="match status" value="1"/>
</dbReference>
<reference evidence="9 10" key="1">
    <citation type="journal article" date="2019" name="Front. Microbiol.">
        <title>Thermoanaerosceptrum fracticalcis gen. nov. sp. nov., a Novel Fumarate-Fermenting Microorganism From a Deep Fractured Carbonate Aquifer of the US Great Basin.</title>
        <authorList>
            <person name="Hamilton-Brehm S.D."/>
            <person name="Stewart L.E."/>
            <person name="Zavarin M."/>
            <person name="Caldwell M."/>
            <person name="Lawson P.A."/>
            <person name="Onstott T.C."/>
            <person name="Grzymski J."/>
            <person name="Neveux I."/>
            <person name="Lollar B.S."/>
            <person name="Russell C.E."/>
            <person name="Moser D.P."/>
        </authorList>
    </citation>
    <scope>NUCLEOTIDE SEQUENCE [LARGE SCALE GENOMIC DNA]</scope>
    <source>
        <strain evidence="9 10">DRI-13</strain>
    </source>
</reference>
<dbReference type="Gene3D" id="3.40.640.10">
    <property type="entry name" value="Type I PLP-dependent aspartate aminotransferase-like (Major domain)"/>
    <property type="match status" value="1"/>
</dbReference>
<feature type="active site" description="Proton acceptor" evidence="6">
    <location>
        <position position="219"/>
    </location>
</feature>
<keyword evidence="4 7" id="KW-0663">Pyridoxal phosphate</keyword>
<organism evidence="9 10">
    <name type="scientific">Thermanaerosceptrum fracticalcis</name>
    <dbReference type="NCBI Taxonomy" id="1712410"/>
    <lineage>
        <taxon>Bacteria</taxon>
        <taxon>Bacillati</taxon>
        <taxon>Bacillota</taxon>
        <taxon>Clostridia</taxon>
        <taxon>Eubacteriales</taxon>
        <taxon>Peptococcaceae</taxon>
        <taxon>Thermanaerosceptrum</taxon>
    </lineage>
</organism>
<feature type="modified residue" description="N6-(pyridoxal phosphate)lysine" evidence="7">
    <location>
        <position position="219"/>
    </location>
</feature>
<evidence type="ECO:0000256" key="6">
    <source>
        <dbReference type="PIRSR" id="PIRSR000390-1"/>
    </source>
</evidence>
<comment type="similarity">
    <text evidence="5 8">Belongs to the DegT/DnrJ/EryC1 family.</text>
</comment>
<evidence type="ECO:0000256" key="5">
    <source>
        <dbReference type="ARBA" id="ARBA00037999"/>
    </source>
</evidence>
<dbReference type="InterPro" id="IPR026385">
    <property type="entry name" value="LegC-like"/>
</dbReference>
<accession>A0A7G6E4L0</accession>
<keyword evidence="3 9" id="KW-0808">Transferase</keyword>
<dbReference type="NCBIfam" id="TIGR04181">
    <property type="entry name" value="NHT_00031"/>
    <property type="match status" value="1"/>
</dbReference>
<dbReference type="FunFam" id="3.40.640.10:FF:000090">
    <property type="entry name" value="Pyridoxal phosphate-dependent aminotransferase"/>
    <property type="match status" value="1"/>
</dbReference>
<comment type="cofactor">
    <cofactor evidence="1">
        <name>pyridoxal 5'-phosphate</name>
        <dbReference type="ChEBI" id="CHEBI:597326"/>
    </cofactor>
</comment>
<dbReference type="InterPro" id="IPR015422">
    <property type="entry name" value="PyrdxlP-dep_Trfase_small"/>
</dbReference>
<evidence type="ECO:0000256" key="1">
    <source>
        <dbReference type="ARBA" id="ARBA00001933"/>
    </source>
</evidence>
<dbReference type="SUPFAM" id="SSF53383">
    <property type="entry name" value="PLP-dependent transferases"/>
    <property type="match status" value="1"/>
</dbReference>
<name>A0A7G6E4L0_THEFR</name>
<evidence type="ECO:0000313" key="10">
    <source>
        <dbReference type="Proteomes" id="UP000515847"/>
    </source>
</evidence>
<dbReference type="EMBL" id="CP045798">
    <property type="protein sequence ID" value="QNB47014.1"/>
    <property type="molecule type" value="Genomic_DNA"/>
</dbReference>
<dbReference type="Pfam" id="PF01041">
    <property type="entry name" value="DegT_DnrJ_EryC1"/>
    <property type="match status" value="1"/>
</dbReference>
<evidence type="ECO:0000256" key="8">
    <source>
        <dbReference type="RuleBase" id="RU004508"/>
    </source>
</evidence>
<protein>
    <submittedName>
        <fullName evidence="9">LegC family aminotransferase</fullName>
    </submittedName>
</protein>
<evidence type="ECO:0000256" key="3">
    <source>
        <dbReference type="ARBA" id="ARBA00022679"/>
    </source>
</evidence>